<dbReference type="Proteomes" id="UP001232750">
    <property type="component" value="Unassembled WGS sequence"/>
</dbReference>
<accession>A0ABT7DKT7</accession>
<dbReference type="PROSITE" id="PS50043">
    <property type="entry name" value="HTH_LUXR_2"/>
    <property type="match status" value="1"/>
</dbReference>
<gene>
    <name evidence="7" type="ORF">QNJ86_04985</name>
</gene>
<evidence type="ECO:0000256" key="1">
    <source>
        <dbReference type="ARBA" id="ARBA00009437"/>
    </source>
</evidence>
<dbReference type="CDD" id="cd06170">
    <property type="entry name" value="LuxR_C_like"/>
    <property type="match status" value="1"/>
</dbReference>
<sequence>MQTNYLKYFVDVAKLGSISAASNEDFITPQGMSRSLSVLETTLGCQLLQKHQGRNVLTKYGEALLDDAKEILRIQQRMIDRVAEIRSSEAGMSDKTVLVYLNNVAFDMALFSPLIDSFEQIFANARYYQCDNQEVVDNLLEKTEDDDCVALGLLCLFSPDDERNALLVDKLRQNGFEYQPYLLSYDQVLVSRKSELAAKRSLSHADILSRPIVSSDGDIKRVAEKLFGKNAIYMTTKDSSFRFRVVANDEAITFVPAFHQIMGPINDSTVAVQMKDPYYLEVGFAAKREVLDSPYIKSLIANLNAYYFRYVDSPYLSLIPSDITSFRFSEADRLCCEEKNLKVLEERYGITSRESEVLALLLEGLTARSIADKLFVSVPTAKSHIYRIYKKMGIHSQEELMVLAEEESLAANRCEGSVRSGK</sequence>
<dbReference type="InterPro" id="IPR036388">
    <property type="entry name" value="WH-like_DNA-bd_sf"/>
</dbReference>
<evidence type="ECO:0000259" key="5">
    <source>
        <dbReference type="PROSITE" id="PS50043"/>
    </source>
</evidence>
<comment type="similarity">
    <text evidence="1">Belongs to the LysR transcriptional regulatory family.</text>
</comment>
<keyword evidence="8" id="KW-1185">Reference proteome</keyword>
<feature type="domain" description="HTH lysR-type" evidence="6">
    <location>
        <begin position="1"/>
        <end position="58"/>
    </location>
</feature>
<dbReference type="SMART" id="SM00421">
    <property type="entry name" value="HTH_LUXR"/>
    <property type="match status" value="1"/>
</dbReference>
<dbReference type="Gene3D" id="1.10.10.10">
    <property type="entry name" value="Winged helix-like DNA-binding domain superfamily/Winged helix DNA-binding domain"/>
    <property type="match status" value="2"/>
</dbReference>
<dbReference type="RefSeq" id="WP_283831493.1">
    <property type="nucleotide sequence ID" value="NZ_JASJEU010000008.1"/>
</dbReference>
<name>A0ABT7DKT7_9ACTN</name>
<evidence type="ECO:0000256" key="4">
    <source>
        <dbReference type="ARBA" id="ARBA00023163"/>
    </source>
</evidence>
<dbReference type="InterPro" id="IPR016032">
    <property type="entry name" value="Sig_transdc_resp-reg_C-effctor"/>
</dbReference>
<dbReference type="PROSITE" id="PS50931">
    <property type="entry name" value="HTH_LYSR"/>
    <property type="match status" value="1"/>
</dbReference>
<dbReference type="PRINTS" id="PR00038">
    <property type="entry name" value="HTHLUXR"/>
</dbReference>
<dbReference type="PANTHER" id="PTHR30126:SF40">
    <property type="entry name" value="HTH-TYPE TRANSCRIPTIONAL REGULATOR GLTR"/>
    <property type="match status" value="1"/>
</dbReference>
<dbReference type="Pfam" id="PF00196">
    <property type="entry name" value="GerE"/>
    <property type="match status" value="1"/>
</dbReference>
<dbReference type="SUPFAM" id="SSF46785">
    <property type="entry name" value="Winged helix' DNA-binding domain"/>
    <property type="match status" value="1"/>
</dbReference>
<reference evidence="7 8" key="1">
    <citation type="submission" date="2023-05" db="EMBL/GenBank/DDBJ databases">
        <title>Gordonibacter KGMB12511T sp. nov., isolated from faeces of healthy Korean.</title>
        <authorList>
            <person name="Kim H.S."/>
            <person name="Kim J.-S."/>
            <person name="Suh M.K."/>
            <person name="Eom M.K."/>
            <person name="Do H.E."/>
            <person name="Lee J.-S."/>
        </authorList>
    </citation>
    <scope>NUCLEOTIDE SEQUENCE [LARGE SCALE GENOMIC DNA]</scope>
    <source>
        <strain evidence="7 8">KGMB12511</strain>
    </source>
</reference>
<evidence type="ECO:0000313" key="7">
    <source>
        <dbReference type="EMBL" id="MDJ1650144.1"/>
    </source>
</evidence>
<protein>
    <submittedName>
        <fullName evidence="7">LuxR C-terminal-related transcriptional regulator</fullName>
    </submittedName>
</protein>
<dbReference type="InterPro" id="IPR000847">
    <property type="entry name" value="LysR_HTH_N"/>
</dbReference>
<dbReference type="InterPro" id="IPR000792">
    <property type="entry name" value="Tscrpt_reg_LuxR_C"/>
</dbReference>
<dbReference type="PANTHER" id="PTHR30126">
    <property type="entry name" value="HTH-TYPE TRANSCRIPTIONAL REGULATOR"/>
    <property type="match status" value="1"/>
</dbReference>
<dbReference type="SUPFAM" id="SSF46894">
    <property type="entry name" value="C-terminal effector domain of the bipartite response regulators"/>
    <property type="match status" value="1"/>
</dbReference>
<keyword evidence="4" id="KW-0804">Transcription</keyword>
<keyword evidence="3" id="KW-0238">DNA-binding</keyword>
<evidence type="ECO:0000259" key="6">
    <source>
        <dbReference type="PROSITE" id="PS50931"/>
    </source>
</evidence>
<dbReference type="Pfam" id="PF00126">
    <property type="entry name" value="HTH_1"/>
    <property type="match status" value="1"/>
</dbReference>
<organism evidence="7 8">
    <name type="scientific">Gordonibacter faecis</name>
    <dbReference type="NCBI Taxonomy" id="3047475"/>
    <lineage>
        <taxon>Bacteria</taxon>
        <taxon>Bacillati</taxon>
        <taxon>Actinomycetota</taxon>
        <taxon>Coriobacteriia</taxon>
        <taxon>Eggerthellales</taxon>
        <taxon>Eggerthellaceae</taxon>
        <taxon>Gordonibacter</taxon>
    </lineage>
</organism>
<evidence type="ECO:0000256" key="3">
    <source>
        <dbReference type="ARBA" id="ARBA00023125"/>
    </source>
</evidence>
<dbReference type="InterPro" id="IPR036390">
    <property type="entry name" value="WH_DNA-bd_sf"/>
</dbReference>
<evidence type="ECO:0000256" key="2">
    <source>
        <dbReference type="ARBA" id="ARBA00023015"/>
    </source>
</evidence>
<keyword evidence="2" id="KW-0805">Transcription regulation</keyword>
<comment type="caution">
    <text evidence="7">The sequence shown here is derived from an EMBL/GenBank/DDBJ whole genome shotgun (WGS) entry which is preliminary data.</text>
</comment>
<dbReference type="EMBL" id="JASJEU010000008">
    <property type="protein sequence ID" value="MDJ1650144.1"/>
    <property type="molecule type" value="Genomic_DNA"/>
</dbReference>
<proteinExistence type="inferred from homology"/>
<evidence type="ECO:0000313" key="8">
    <source>
        <dbReference type="Proteomes" id="UP001232750"/>
    </source>
</evidence>
<feature type="domain" description="HTH luxR-type" evidence="5">
    <location>
        <begin position="343"/>
        <end position="408"/>
    </location>
</feature>